<dbReference type="AlphaFoldDB" id="A0A927H1W0"/>
<accession>A0A927H1W0</accession>
<evidence type="ECO:0000259" key="1">
    <source>
        <dbReference type="Pfam" id="PF13037"/>
    </source>
</evidence>
<feature type="domain" description="DUF3898" evidence="1">
    <location>
        <begin position="2"/>
        <end position="44"/>
    </location>
</feature>
<organism evidence="2 3">
    <name type="scientific">Paenibacillus oceani</name>
    <dbReference type="NCBI Taxonomy" id="2772510"/>
    <lineage>
        <taxon>Bacteria</taxon>
        <taxon>Bacillati</taxon>
        <taxon>Bacillota</taxon>
        <taxon>Bacilli</taxon>
        <taxon>Bacillales</taxon>
        <taxon>Paenibacillaceae</taxon>
        <taxon>Paenibacillus</taxon>
    </lineage>
</organism>
<evidence type="ECO:0000313" key="2">
    <source>
        <dbReference type="EMBL" id="MBD2863854.1"/>
    </source>
</evidence>
<comment type="caution">
    <text evidence="2">The sequence shown here is derived from an EMBL/GenBank/DDBJ whole genome shotgun (WGS) entry which is preliminary data.</text>
</comment>
<dbReference type="Pfam" id="PF13037">
    <property type="entry name" value="DUF3898"/>
    <property type="match status" value="1"/>
</dbReference>
<name>A0A927H1W0_9BACL</name>
<dbReference type="EMBL" id="JACXJA010000023">
    <property type="protein sequence ID" value="MBD2863854.1"/>
    <property type="molecule type" value="Genomic_DNA"/>
</dbReference>
<sequence>MRIVEQQPEVDLKFKLDGITVRAKLADYGESVHVAELNGRYVLLHPESFEDVARKLIDKPVRPASPLPPAGDDEVPW</sequence>
<dbReference type="InterPro" id="IPR025012">
    <property type="entry name" value="DUF3898"/>
</dbReference>
<gene>
    <name evidence="2" type="ORF">IDH45_17845</name>
</gene>
<evidence type="ECO:0000313" key="3">
    <source>
        <dbReference type="Proteomes" id="UP000639396"/>
    </source>
</evidence>
<reference evidence="2" key="1">
    <citation type="submission" date="2020-09" db="EMBL/GenBank/DDBJ databases">
        <title>A novel bacterium of genus Paenibacillus, isolated from South China Sea.</title>
        <authorList>
            <person name="Huang H."/>
            <person name="Mo K."/>
            <person name="Hu Y."/>
        </authorList>
    </citation>
    <scope>NUCLEOTIDE SEQUENCE</scope>
    <source>
        <strain evidence="2">IB182363</strain>
    </source>
</reference>
<proteinExistence type="predicted"/>
<keyword evidence="3" id="KW-1185">Reference proteome</keyword>
<dbReference type="Proteomes" id="UP000639396">
    <property type="component" value="Unassembled WGS sequence"/>
</dbReference>
<protein>
    <submittedName>
        <fullName evidence="2">DUF3898 domain-containing protein</fullName>
    </submittedName>
</protein>